<dbReference type="Proteomes" id="UP000314294">
    <property type="component" value="Unassembled WGS sequence"/>
</dbReference>
<keyword evidence="2" id="KW-0597">Phosphoprotein</keyword>
<comment type="caution">
    <text evidence="5">The sequence shown here is derived from an EMBL/GenBank/DDBJ whole genome shotgun (WGS) entry which is preliminary data.</text>
</comment>
<reference evidence="5 6" key="1">
    <citation type="submission" date="2019-03" db="EMBL/GenBank/DDBJ databases">
        <title>First draft genome of Liparis tanakae, snailfish: a comprehensive survey of snailfish specific genes.</title>
        <authorList>
            <person name="Kim W."/>
            <person name="Song I."/>
            <person name="Jeong J.-H."/>
            <person name="Kim D."/>
            <person name="Kim S."/>
            <person name="Ryu S."/>
            <person name="Song J.Y."/>
            <person name="Lee S.K."/>
        </authorList>
    </citation>
    <scope>NUCLEOTIDE SEQUENCE [LARGE SCALE GENOMIC DNA]</scope>
    <source>
        <tissue evidence="5">Muscle</tissue>
    </source>
</reference>
<proteinExistence type="predicted"/>
<keyword evidence="1" id="KW-1017">Isopeptide bond</keyword>
<evidence type="ECO:0000256" key="3">
    <source>
        <dbReference type="ARBA" id="ARBA00022843"/>
    </source>
</evidence>
<keyword evidence="6" id="KW-1185">Reference proteome</keyword>
<sequence>MFNIRAEDVGINERPQMVDFRRGLMSSSIVSLTVKQSFAEAEALIRHVFCVSQCRELLALEPLVSSQLISQLIDASCRQRAWQPQRAVQPRHPGGGVSVESVEQLQQLGQRSPTALLHPLVHLNTNYLGLCTVEQHLPLPFTFLPEYTALSPLASCRQNALHRHPSGEEEA</sequence>
<dbReference type="EMBL" id="SRLO01000173">
    <property type="protein sequence ID" value="TNN69644.1"/>
    <property type="molecule type" value="Genomic_DNA"/>
</dbReference>
<evidence type="ECO:0000259" key="4">
    <source>
        <dbReference type="Pfam" id="PF12012"/>
    </source>
</evidence>
<evidence type="ECO:0000313" key="6">
    <source>
        <dbReference type="Proteomes" id="UP000314294"/>
    </source>
</evidence>
<feature type="domain" description="ZMYM2-like/QRICH1 C-terminal" evidence="4">
    <location>
        <begin position="104"/>
        <end position="145"/>
    </location>
</feature>
<accession>A0A4Z2HX89</accession>
<keyword evidence="3" id="KW-0832">Ubl conjugation</keyword>
<name>A0A4Z2HX89_9TELE</name>
<evidence type="ECO:0000256" key="2">
    <source>
        <dbReference type="ARBA" id="ARBA00022553"/>
    </source>
</evidence>
<dbReference type="Pfam" id="PF12012">
    <property type="entry name" value="DUF3504"/>
    <property type="match status" value="1"/>
</dbReference>
<evidence type="ECO:0000256" key="1">
    <source>
        <dbReference type="ARBA" id="ARBA00022499"/>
    </source>
</evidence>
<protein>
    <submittedName>
        <fullName evidence="5">Zinc finger MYM-type protein 2</fullName>
    </submittedName>
</protein>
<organism evidence="5 6">
    <name type="scientific">Liparis tanakae</name>
    <name type="common">Tanaka's snailfish</name>
    <dbReference type="NCBI Taxonomy" id="230148"/>
    <lineage>
        <taxon>Eukaryota</taxon>
        <taxon>Metazoa</taxon>
        <taxon>Chordata</taxon>
        <taxon>Craniata</taxon>
        <taxon>Vertebrata</taxon>
        <taxon>Euteleostomi</taxon>
        <taxon>Actinopterygii</taxon>
        <taxon>Neopterygii</taxon>
        <taxon>Teleostei</taxon>
        <taxon>Neoteleostei</taxon>
        <taxon>Acanthomorphata</taxon>
        <taxon>Eupercaria</taxon>
        <taxon>Perciformes</taxon>
        <taxon>Cottioidei</taxon>
        <taxon>Cottales</taxon>
        <taxon>Liparidae</taxon>
        <taxon>Liparis</taxon>
    </lineage>
</organism>
<dbReference type="InterPro" id="IPR021893">
    <property type="entry name" value="ZMYM2-like_C"/>
</dbReference>
<gene>
    <name evidence="5" type="primary">ZMYM2_2</name>
    <name evidence="5" type="ORF">EYF80_020134</name>
</gene>
<dbReference type="AlphaFoldDB" id="A0A4Z2HX89"/>
<evidence type="ECO:0000313" key="5">
    <source>
        <dbReference type="EMBL" id="TNN69644.1"/>
    </source>
</evidence>